<evidence type="ECO:0000256" key="12">
    <source>
        <dbReference type="SAM" id="SignalP"/>
    </source>
</evidence>
<name>A0ABY7NTS7_9SPHN</name>
<dbReference type="Pfam" id="PF07660">
    <property type="entry name" value="STN"/>
    <property type="match status" value="1"/>
</dbReference>
<dbReference type="CDD" id="cd01347">
    <property type="entry name" value="ligand_gated_channel"/>
    <property type="match status" value="1"/>
</dbReference>
<dbReference type="Pfam" id="PF00593">
    <property type="entry name" value="TonB_dep_Rec_b-barrel"/>
    <property type="match status" value="1"/>
</dbReference>
<dbReference type="InterPro" id="IPR039426">
    <property type="entry name" value="TonB-dep_rcpt-like"/>
</dbReference>
<keyword evidence="6" id="KW-0408">Iron</keyword>
<proteinExistence type="inferred from homology"/>
<evidence type="ECO:0000256" key="8">
    <source>
        <dbReference type="ARBA" id="ARBA00023136"/>
    </source>
</evidence>
<dbReference type="SUPFAM" id="SSF56935">
    <property type="entry name" value="Porins"/>
    <property type="match status" value="1"/>
</dbReference>
<evidence type="ECO:0000256" key="7">
    <source>
        <dbReference type="ARBA" id="ARBA00023077"/>
    </source>
</evidence>
<comment type="similarity">
    <text evidence="10 11">Belongs to the TonB-dependent receptor family.</text>
</comment>
<gene>
    <name evidence="14" type="ORF">PBT88_09495</name>
</gene>
<evidence type="ECO:0000313" key="15">
    <source>
        <dbReference type="Proteomes" id="UP001210865"/>
    </source>
</evidence>
<accession>A0ABY7NTS7</accession>
<protein>
    <submittedName>
        <fullName evidence="14">TonB-dependent receptor</fullName>
    </submittedName>
</protein>
<keyword evidence="8 10" id="KW-0472">Membrane</keyword>
<organism evidence="14 15">
    <name type="scientific">Sphingomonas abietis</name>
    <dbReference type="NCBI Taxonomy" id="3012344"/>
    <lineage>
        <taxon>Bacteria</taxon>
        <taxon>Pseudomonadati</taxon>
        <taxon>Pseudomonadota</taxon>
        <taxon>Alphaproteobacteria</taxon>
        <taxon>Sphingomonadales</taxon>
        <taxon>Sphingomonadaceae</taxon>
        <taxon>Sphingomonas</taxon>
    </lineage>
</organism>
<keyword evidence="2 10" id="KW-0813">Transport</keyword>
<dbReference type="InterPro" id="IPR011662">
    <property type="entry name" value="Secretin/TonB_short_N"/>
</dbReference>
<evidence type="ECO:0000313" key="14">
    <source>
        <dbReference type="EMBL" id="WBO24305.1"/>
    </source>
</evidence>
<dbReference type="InterPro" id="IPR037066">
    <property type="entry name" value="Plug_dom_sf"/>
</dbReference>
<evidence type="ECO:0000256" key="1">
    <source>
        <dbReference type="ARBA" id="ARBA00004571"/>
    </source>
</evidence>
<reference evidence="14 15" key="1">
    <citation type="submission" date="2022-12" db="EMBL/GenBank/DDBJ databases">
        <title>Sphingomonas abieness sp. nov., an endophytic bacterium isolated from Abies koreana.</title>
        <authorList>
            <person name="Jiang L."/>
            <person name="Lee J."/>
        </authorList>
    </citation>
    <scope>NUCLEOTIDE SEQUENCE [LARGE SCALE GENOMIC DNA]</scope>
    <source>
        <strain evidence="15">PAMB 00755</strain>
    </source>
</reference>
<keyword evidence="9 10" id="KW-0998">Cell outer membrane</keyword>
<feature type="signal peptide" evidence="12">
    <location>
        <begin position="1"/>
        <end position="34"/>
    </location>
</feature>
<dbReference type="PANTHER" id="PTHR47234:SF2">
    <property type="entry name" value="TONB-DEPENDENT RECEPTOR"/>
    <property type="match status" value="1"/>
</dbReference>
<dbReference type="PANTHER" id="PTHR47234">
    <property type="match status" value="1"/>
</dbReference>
<sequence length="1031" mass="108760">MGTDRITKRNHGGRIVFSAMAVIASLPASVMASAVTSQAHIYAFSIDSGTLQHALVAYAAMTGQQLVYSAEIVAHREVPTLRGRFTADEALEILLRGTNLRSRRLNPHLLILNAVTPISHLPVVGGGTTIAPPIQQTRAATPSIVFAPGSPGETSETHVEDEIVVIGSNIRGGGHGASPVQSFTQADMERNGYSTVAQALAALPANFGGTATEQSALAFVDGTGSNATLATGVNLRGLGANATLVLVNGHRLAGSGLMGDFSDVSSIPTGAVGRVEVLLDGASAIYGSDAVGGVVNIILKDHFDGAETRARFGSVTNGGAREWQIDQTIGKQWSNGGFMVSYEYDLRTPLASADRRFARSADLTSLGGTDHRYYLSLPGNILGVNPATGAFGPVYAIPGGQNGKALSPSDFEAGVVNLENFREGVDLTPRQERHSVYGVLSQDLSDHIHLSIDGRYSHRAFDAASIASATIGTITTANPWFVSPDGASSDLFAYSFGRELGASRNHGYAEALSTSGSVVADVGHTWQIRGYGGMAQERDFARTDNIVNDAFLSEALGTTPDDPSTGFSTANDGYFNPYGDGSSNSAAILSFVGSGYTVTRIFSRVYSGNIQADGPLLRLPGGMVRLAAGADIRREQFVTSGTDFIEDAFPDPLQRTGGSRFIEAAYAELHLPLVGAGNALTGIRSLDVSAAVRAEHYDDFGTTMNPKFGLTWSPVGGVALRATYGTSFRAPNLRELNESEAISTTTLERADGALVPVIQLSGGNPALKPETARSWTVGIDFSPKAVPGFQLNATVFRTVFQHRIDTPALAQFSEALTDGDLAPFVRGVSPATSAADLAYVASLLASPAATAGNSYPATAIGAVVDTRYVNTGKEDVSGLDLTMRYALAFGSSHFDLGANGSYLFRYRQQFTPTSASVDQLDLAGEPVHLKGRLTAGWSRGALGAQLGMNYVNHYRDLDGNRIGSWSTFDLSLSWQPTSDSRLLKGFAATLTAQNLFDRAPPFYDSRVGAGYDAANADAQGRYIALQLSKRW</sequence>
<dbReference type="SMART" id="SM00965">
    <property type="entry name" value="STN"/>
    <property type="match status" value="1"/>
</dbReference>
<keyword evidence="3 10" id="KW-1134">Transmembrane beta strand</keyword>
<evidence type="ECO:0000256" key="6">
    <source>
        <dbReference type="ARBA" id="ARBA00023004"/>
    </source>
</evidence>
<keyword evidence="15" id="KW-1185">Reference proteome</keyword>
<evidence type="ECO:0000256" key="2">
    <source>
        <dbReference type="ARBA" id="ARBA00022448"/>
    </source>
</evidence>
<dbReference type="Proteomes" id="UP001210865">
    <property type="component" value="Chromosome"/>
</dbReference>
<dbReference type="Gene3D" id="2.170.130.10">
    <property type="entry name" value="TonB-dependent receptor, plug domain"/>
    <property type="match status" value="1"/>
</dbReference>
<dbReference type="Gene3D" id="3.55.50.30">
    <property type="match status" value="1"/>
</dbReference>
<evidence type="ECO:0000256" key="9">
    <source>
        <dbReference type="ARBA" id="ARBA00023237"/>
    </source>
</evidence>
<evidence type="ECO:0000256" key="11">
    <source>
        <dbReference type="RuleBase" id="RU003357"/>
    </source>
</evidence>
<dbReference type="RefSeq" id="WP_270078933.1">
    <property type="nucleotide sequence ID" value="NZ_CP115174.1"/>
</dbReference>
<evidence type="ECO:0000256" key="10">
    <source>
        <dbReference type="PROSITE-ProRule" id="PRU01360"/>
    </source>
</evidence>
<keyword evidence="5 10" id="KW-0812">Transmembrane</keyword>
<evidence type="ECO:0000256" key="5">
    <source>
        <dbReference type="ARBA" id="ARBA00022692"/>
    </source>
</evidence>
<keyword evidence="4" id="KW-0410">Iron transport</keyword>
<keyword evidence="14" id="KW-0675">Receptor</keyword>
<keyword evidence="4" id="KW-0406">Ion transport</keyword>
<evidence type="ECO:0000259" key="13">
    <source>
        <dbReference type="SMART" id="SM00965"/>
    </source>
</evidence>
<dbReference type="Pfam" id="PF07715">
    <property type="entry name" value="Plug"/>
    <property type="match status" value="1"/>
</dbReference>
<dbReference type="InterPro" id="IPR012910">
    <property type="entry name" value="Plug_dom"/>
</dbReference>
<dbReference type="InterPro" id="IPR036942">
    <property type="entry name" value="Beta-barrel_TonB_sf"/>
</dbReference>
<evidence type="ECO:0000256" key="3">
    <source>
        <dbReference type="ARBA" id="ARBA00022452"/>
    </source>
</evidence>
<dbReference type="Gene3D" id="2.40.170.20">
    <property type="entry name" value="TonB-dependent receptor, beta-barrel domain"/>
    <property type="match status" value="1"/>
</dbReference>
<comment type="subcellular location">
    <subcellularLocation>
        <location evidence="1 10">Cell outer membrane</location>
        <topology evidence="1 10">Multi-pass membrane protein</topology>
    </subcellularLocation>
</comment>
<keyword evidence="12" id="KW-0732">Signal</keyword>
<dbReference type="InterPro" id="IPR000531">
    <property type="entry name" value="Beta-barrel_TonB"/>
</dbReference>
<feature type="chain" id="PRO_5045307694" evidence="12">
    <location>
        <begin position="35"/>
        <end position="1031"/>
    </location>
</feature>
<evidence type="ECO:0000256" key="4">
    <source>
        <dbReference type="ARBA" id="ARBA00022496"/>
    </source>
</evidence>
<feature type="domain" description="Secretin/TonB short N-terminal" evidence="13">
    <location>
        <begin position="64"/>
        <end position="114"/>
    </location>
</feature>
<dbReference type="EMBL" id="CP115174">
    <property type="protein sequence ID" value="WBO24305.1"/>
    <property type="molecule type" value="Genomic_DNA"/>
</dbReference>
<keyword evidence="7 11" id="KW-0798">TonB box</keyword>
<dbReference type="PROSITE" id="PS52016">
    <property type="entry name" value="TONB_DEPENDENT_REC_3"/>
    <property type="match status" value="1"/>
</dbReference>